<comment type="caution">
    <text evidence="7">The sequence shown here is derived from an EMBL/GenBank/DDBJ whole genome shotgun (WGS) entry which is preliminary data.</text>
</comment>
<dbReference type="GO" id="GO:0030705">
    <property type="term" value="P:cytoskeleton-dependent intracellular transport"/>
    <property type="evidence" value="ECO:0007669"/>
    <property type="project" value="InterPro"/>
</dbReference>
<dbReference type="Gene3D" id="1.10.418.10">
    <property type="entry name" value="Calponin-like domain"/>
    <property type="match status" value="1"/>
</dbReference>
<dbReference type="AlphaFoldDB" id="A0AAV7Y299"/>
<dbReference type="PANTHER" id="PTHR18947:SF28">
    <property type="entry name" value="GIRDIN, ISOFORM A"/>
    <property type="match status" value="1"/>
</dbReference>
<dbReference type="CDD" id="cd22223">
    <property type="entry name" value="HkD_HkRP"/>
    <property type="match status" value="1"/>
</dbReference>
<accession>A0AAV7Y299</accession>
<dbReference type="GO" id="GO:0051959">
    <property type="term" value="F:dynein light intermediate chain binding"/>
    <property type="evidence" value="ECO:0007669"/>
    <property type="project" value="TreeGrafter"/>
</dbReference>
<feature type="coiled-coil region" evidence="4">
    <location>
        <begin position="904"/>
        <end position="1008"/>
    </location>
</feature>
<keyword evidence="8" id="KW-1185">Reference proteome</keyword>
<dbReference type="Proteomes" id="UP001075354">
    <property type="component" value="Chromosome 1"/>
</dbReference>
<dbReference type="GO" id="GO:0008017">
    <property type="term" value="F:microtubule binding"/>
    <property type="evidence" value="ECO:0007669"/>
    <property type="project" value="TreeGrafter"/>
</dbReference>
<dbReference type="SUPFAM" id="SSF116907">
    <property type="entry name" value="Hook domain"/>
    <property type="match status" value="1"/>
</dbReference>
<feature type="region of interest" description="Disordered" evidence="5">
    <location>
        <begin position="1095"/>
        <end position="1201"/>
    </location>
</feature>
<dbReference type="InterPro" id="IPR001715">
    <property type="entry name" value="CH_dom"/>
</dbReference>
<dbReference type="GO" id="GO:0005737">
    <property type="term" value="C:cytoplasm"/>
    <property type="evidence" value="ECO:0007669"/>
    <property type="project" value="UniProtKB-SubCell"/>
</dbReference>
<sequence length="1270" mass="145691">MATGTDIDSFMEGPLVTWLKSCLESPKCVMNYEDLIDGMVLHEVMLQINPEPEHDGVVPSMGNAATRIRNLDIILKNMKAVYEEELCQTLLMVPDCVEIVRHPESKSGLENMQLFLLLLLGCAVQCPNKERFIYHIKQLSEETQHGIVDCIKQVTDSQRVVLSQETSEDTFSPDLMINHVRRLVKERDSYLQQWLNASVQERTDSAVSTSCTTVLQTDSHRRQSSQMSGGDTHHLAVELADWKSRLRKQRQELEEKSEALAESKEEAEHHKMIVSKLRNEVQDLMQEARSAKLYRDELDAVRERAERVDKLESEVQRYREKLSDIDFFKSRVEELREDNRVLMETREMLEEQLQTSRKRSEHVLDLENELIKCKKLINEMGLEQEAVQEKLHEAYEENKRLQILAKNSLADNSVDNSVLEDTIPEGSNDNSLSEQLMGNAQARALRLELENRRLQSAMDNLKESSFLENSNKILELEKEKKKLSMKVEQLQENISRMQQQNSELEKLVKDALQDNKKLQESRESFRVRSDKLDQELQVEQGRRGNAEHLAENLTKEKQWLQNSYDNLQRKAEELERAVESASQLADRNRSELQRIPELQRHVAEAESKCDFLERERQASAREVTKLKETLEVKDADLDKYVSEIECLQKESSKLNKELEEAKVVVSRLLEVEREGQEIASKAALDREALSVLQSDLVAEKMCVQQIKGSLERIGLTLGQLQDPDNILENILSCAEVQKAACDMLAKGKLDIPREVCHDANIDLTKPENVEQDDISRQCEDLRSEVASLQSAKESAHSDNARLQVHVSTLQSRITALSAQHTALQVANTQLVAEKDEMLKEKSQQQQAHEQLLLDQVTLQSLHEQLTGDYEGLVNERQTLLTVQRDLRSEIRLLRDSCTLLEQQNQSEKDSLREETRSLANLRAEHSKLKDDFRNLFTASEKQRIDFRGIQEDYKLLRTENAELRLRQTQLQGEMASQADHINALELELSKLRNKCEMLLQMNTGLEEDRRSLMEHVSQLLSQYQELLNHSLEDKEHYHLEEKMYTDKLNNLHRQKEKLEEKIMEHYRRMESCSTKKRSFGASLVKKVKKASSDLINKSRRSWHEDARNAEVQPPVSLHGSESGGNDSDTSLEDIHPQPMQGGGFARSSLSLGSAGTRRTVYYTEEETNEEEQTKCCQDDDHGEQEKNKSDSVATSTPSEPRLLVYNRISTVIEDSPGTSQWNAGSPTLPVRSQSKQDDTNSKRGGTLPSASSNKSAKTRENSIWYEYGCV</sequence>
<evidence type="ECO:0000256" key="3">
    <source>
        <dbReference type="ARBA" id="ARBA00023054"/>
    </source>
</evidence>
<name>A0AAV7Y299_9NEOP</name>
<evidence type="ECO:0000256" key="1">
    <source>
        <dbReference type="ARBA" id="ARBA00004496"/>
    </source>
</evidence>
<keyword evidence="3 4" id="KW-0175">Coiled coil</keyword>
<evidence type="ECO:0000313" key="8">
    <source>
        <dbReference type="Proteomes" id="UP001075354"/>
    </source>
</evidence>
<protein>
    <recommendedName>
        <fullName evidence="6">Calponin-homology (CH) domain-containing protein</fullName>
    </recommendedName>
</protein>
<feature type="compositionally biased region" description="Basic and acidic residues" evidence="5">
    <location>
        <begin position="1171"/>
        <end position="1189"/>
    </location>
</feature>
<comment type="subcellular location">
    <subcellularLocation>
        <location evidence="1">Cytoplasm</location>
    </subcellularLocation>
</comment>
<gene>
    <name evidence="7" type="ORF">ONE63_000420</name>
</gene>
<proteinExistence type="predicted"/>
<feature type="coiled-coil region" evidence="4">
    <location>
        <begin position="1041"/>
        <end position="1075"/>
    </location>
</feature>
<evidence type="ECO:0000256" key="5">
    <source>
        <dbReference type="SAM" id="MobiDB-lite"/>
    </source>
</evidence>
<feature type="compositionally biased region" description="Polar residues" evidence="5">
    <location>
        <begin position="1216"/>
        <end position="1233"/>
    </location>
</feature>
<reference evidence="7" key="1">
    <citation type="submission" date="2022-12" db="EMBL/GenBank/DDBJ databases">
        <title>Chromosome-level genome assembly of the bean flower thrips Megalurothrips usitatus.</title>
        <authorList>
            <person name="Ma L."/>
            <person name="Liu Q."/>
            <person name="Li H."/>
            <person name="Cai W."/>
        </authorList>
    </citation>
    <scope>NUCLEOTIDE SEQUENCE</scope>
    <source>
        <strain evidence="7">Cailab_2022a</strain>
    </source>
</reference>
<evidence type="ECO:0000259" key="6">
    <source>
        <dbReference type="PROSITE" id="PS50021"/>
    </source>
</evidence>
<evidence type="ECO:0000256" key="4">
    <source>
        <dbReference type="SAM" id="Coils"/>
    </source>
</evidence>
<keyword evidence="2" id="KW-0963">Cytoplasm</keyword>
<dbReference type="InterPro" id="IPR036872">
    <property type="entry name" value="CH_dom_sf"/>
</dbReference>
<feature type="coiled-coil region" evidence="4">
    <location>
        <begin position="437"/>
        <end position="664"/>
    </location>
</feature>
<dbReference type="PANTHER" id="PTHR18947">
    <property type="entry name" value="HOOK PROTEINS"/>
    <property type="match status" value="1"/>
</dbReference>
<dbReference type="Pfam" id="PF19047">
    <property type="entry name" value="HOOK_N"/>
    <property type="match status" value="1"/>
</dbReference>
<organism evidence="7 8">
    <name type="scientific">Megalurothrips usitatus</name>
    <name type="common">bean blossom thrips</name>
    <dbReference type="NCBI Taxonomy" id="439358"/>
    <lineage>
        <taxon>Eukaryota</taxon>
        <taxon>Metazoa</taxon>
        <taxon>Ecdysozoa</taxon>
        <taxon>Arthropoda</taxon>
        <taxon>Hexapoda</taxon>
        <taxon>Insecta</taxon>
        <taxon>Pterygota</taxon>
        <taxon>Neoptera</taxon>
        <taxon>Paraneoptera</taxon>
        <taxon>Thysanoptera</taxon>
        <taxon>Terebrantia</taxon>
        <taxon>Thripoidea</taxon>
        <taxon>Thripidae</taxon>
        <taxon>Megalurothrips</taxon>
    </lineage>
</organism>
<dbReference type="EMBL" id="JAPTSV010000001">
    <property type="protein sequence ID" value="KAJ1531759.1"/>
    <property type="molecule type" value="Genomic_DNA"/>
</dbReference>
<dbReference type="GO" id="GO:0005813">
    <property type="term" value="C:centrosome"/>
    <property type="evidence" value="ECO:0007669"/>
    <property type="project" value="TreeGrafter"/>
</dbReference>
<evidence type="ECO:0000313" key="7">
    <source>
        <dbReference type="EMBL" id="KAJ1531759.1"/>
    </source>
</evidence>
<dbReference type="GO" id="GO:0031122">
    <property type="term" value="P:cytoplasmic microtubule organization"/>
    <property type="evidence" value="ECO:0007669"/>
    <property type="project" value="TreeGrafter"/>
</dbReference>
<dbReference type="PROSITE" id="PS50021">
    <property type="entry name" value="CH"/>
    <property type="match status" value="1"/>
</dbReference>
<evidence type="ECO:0000256" key="2">
    <source>
        <dbReference type="ARBA" id="ARBA00022490"/>
    </source>
</evidence>
<feature type="region of interest" description="Disordered" evidence="5">
    <location>
        <begin position="1214"/>
        <end position="1258"/>
    </location>
</feature>
<feature type="coiled-coil region" evidence="4">
    <location>
        <begin position="239"/>
        <end position="359"/>
    </location>
</feature>
<feature type="coiled-coil region" evidence="4">
    <location>
        <begin position="771"/>
        <end position="798"/>
    </location>
</feature>
<feature type="domain" description="Calponin-homology (CH)" evidence="6">
    <location>
        <begin position="9"/>
        <end position="123"/>
    </location>
</feature>
<dbReference type="InterPro" id="IPR043936">
    <property type="entry name" value="HOOK_N"/>
</dbReference>